<dbReference type="EMBL" id="PDXD01000004">
    <property type="protein sequence ID" value="RYN80313.1"/>
    <property type="molecule type" value="Genomic_DNA"/>
</dbReference>
<dbReference type="RefSeq" id="XP_018378665.1">
    <property type="nucleotide sequence ID" value="XM_018530101.1"/>
</dbReference>
<protein>
    <submittedName>
        <fullName evidence="1">Uncharacterized protein</fullName>
    </submittedName>
</protein>
<sequence>MASEIEADYSARPDGPDDNEIMLQTQRKLPLTLPWGHTPIRLGTTFHSSRQSTKNPWSDETPFVLSDLHMIPKELHFEYGTTSTFKKVSTRRERETKDHLTLGFGVGVGLPFLAAASVKGEFDQNIEENRDSEKISLNSSCRAGTIEFQRQPRLNKEAIIEIKYGGGYEALCKKYGDYYLSGYRLGGDTGILISAAGHTRNQIDTYGITATVTVLMISASKHWDKDFRSFVAGRSTKLLGYDTIDGKTWKRSSAEGAEIKEMQAWGGYDPEVDNGSLRADADAILTRSENTLERILDILEKHGYRNSASLTFNQCEELVAEGVVVELLLQPLWRLRDVVQWRLEDNII</sequence>
<name>A0A177D0N7_ALTAL</name>
<dbReference type="EMBL" id="KV441517">
    <property type="protein sequence ID" value="OAG13244.1"/>
    <property type="molecule type" value="Genomic_DNA"/>
</dbReference>
<dbReference type="OMA" id="IEFQRQP"/>
<evidence type="ECO:0000313" key="3">
    <source>
        <dbReference type="Proteomes" id="UP000077248"/>
    </source>
</evidence>
<dbReference type="AlphaFoldDB" id="A0A177D0N7"/>
<gene>
    <name evidence="2" type="ORF">AA0117_g3406</name>
    <name evidence="1" type="ORF">CC77DRAFT_1100901</name>
</gene>
<reference evidence="2" key="3">
    <citation type="journal article" date="2019" name="J. ISSAAS">
        <title>Genomics, evolutionary history and diagnostics of the Alternaria alternata species group including apple and Asian pear pathotypes.</title>
        <authorList>
            <person name="Armitage A.D."/>
            <person name="Cockerton H.M."/>
            <person name="Sreenivasaprasad S."/>
            <person name="Woodhall J."/>
            <person name="Lane C."/>
            <person name="Harrison R.J."/>
            <person name="Clarkson J.P."/>
        </authorList>
    </citation>
    <scope>NUCLEOTIDE SEQUENCE</scope>
    <source>
        <strain evidence="2">FERA 1177</strain>
    </source>
</reference>
<evidence type="ECO:0000313" key="4">
    <source>
        <dbReference type="Proteomes" id="UP000291422"/>
    </source>
</evidence>
<dbReference type="KEGG" id="aalt:CC77DRAFT_1100901"/>
<dbReference type="Proteomes" id="UP000077248">
    <property type="component" value="Unassembled WGS sequence"/>
</dbReference>
<organism evidence="1 3">
    <name type="scientific">Alternaria alternata</name>
    <name type="common">Alternaria rot fungus</name>
    <name type="synonym">Torula alternata</name>
    <dbReference type="NCBI Taxonomy" id="5599"/>
    <lineage>
        <taxon>Eukaryota</taxon>
        <taxon>Fungi</taxon>
        <taxon>Dikarya</taxon>
        <taxon>Ascomycota</taxon>
        <taxon>Pezizomycotina</taxon>
        <taxon>Dothideomycetes</taxon>
        <taxon>Pleosporomycetidae</taxon>
        <taxon>Pleosporales</taxon>
        <taxon>Pleosporineae</taxon>
        <taxon>Pleosporaceae</taxon>
        <taxon>Alternaria</taxon>
        <taxon>Alternaria sect. Alternaria</taxon>
        <taxon>Alternaria alternata complex</taxon>
    </lineage>
</organism>
<proteinExistence type="predicted"/>
<dbReference type="VEuPathDB" id="FungiDB:CC77DRAFT_1100901"/>
<reference evidence="4" key="2">
    <citation type="journal article" date="2019" name="bioRxiv">
        <title>Genomics, evolutionary history and diagnostics of the Alternaria alternata species group including apple and Asian pear pathotypes.</title>
        <authorList>
            <person name="Armitage A.D."/>
            <person name="Cockerton H.M."/>
            <person name="Sreenivasaprasad S."/>
            <person name="Woodhall J.W."/>
            <person name="Lane C.R."/>
            <person name="Harrison R.J."/>
            <person name="Clarkson J.P."/>
        </authorList>
    </citation>
    <scope>NUCLEOTIDE SEQUENCE [LARGE SCALE GENOMIC DNA]</scope>
    <source>
        <strain evidence="4">FERA 1177</strain>
    </source>
</reference>
<dbReference type="Proteomes" id="UP000291422">
    <property type="component" value="Unassembled WGS sequence"/>
</dbReference>
<reference evidence="1 3" key="1">
    <citation type="submission" date="2016-05" db="EMBL/GenBank/DDBJ databases">
        <title>Comparative analysis of secretome profiles of manganese(II)-oxidizing ascomycete fungi.</title>
        <authorList>
            <consortium name="DOE Joint Genome Institute"/>
            <person name="Zeiner C.A."/>
            <person name="Purvine S.O."/>
            <person name="Zink E.M."/>
            <person name="Wu S."/>
            <person name="Pasa-Tolic L."/>
            <person name="Chaput D.L."/>
            <person name="Haridas S."/>
            <person name="Grigoriev I.V."/>
            <person name="Santelli C.M."/>
            <person name="Hansel C.M."/>
        </authorList>
    </citation>
    <scope>NUCLEOTIDE SEQUENCE [LARGE SCALE GENOMIC DNA]</scope>
    <source>
        <strain evidence="1 3">SRC1lrK2f</strain>
    </source>
</reference>
<evidence type="ECO:0000313" key="2">
    <source>
        <dbReference type="EMBL" id="RYN80313.1"/>
    </source>
</evidence>
<keyword evidence="3" id="KW-1185">Reference proteome</keyword>
<accession>A0A177D0N7</accession>
<evidence type="ECO:0000313" key="1">
    <source>
        <dbReference type="EMBL" id="OAG13244.1"/>
    </source>
</evidence>
<dbReference type="GeneID" id="29115695"/>